<feature type="compositionally biased region" description="Low complexity" evidence="1">
    <location>
        <begin position="19"/>
        <end position="32"/>
    </location>
</feature>
<dbReference type="AlphaFoldDB" id="A0A0C3D6F1"/>
<dbReference type="Proteomes" id="UP000054321">
    <property type="component" value="Unassembled WGS sequence"/>
</dbReference>
<dbReference type="Pfam" id="PF04749">
    <property type="entry name" value="PLAC8"/>
    <property type="match status" value="1"/>
</dbReference>
<feature type="region of interest" description="Disordered" evidence="1">
    <location>
        <begin position="1"/>
        <end position="32"/>
    </location>
</feature>
<dbReference type="EMBL" id="KN832882">
    <property type="protein sequence ID" value="KIM97487.1"/>
    <property type="molecule type" value="Genomic_DNA"/>
</dbReference>
<name>A0A0C3D6F1_OIDMZ</name>
<evidence type="ECO:0000256" key="1">
    <source>
        <dbReference type="SAM" id="MobiDB-lite"/>
    </source>
</evidence>
<dbReference type="InParanoid" id="A0A0C3D6F1"/>
<dbReference type="InterPro" id="IPR006461">
    <property type="entry name" value="PLAC_motif_containing"/>
</dbReference>
<organism evidence="2 3">
    <name type="scientific">Oidiodendron maius (strain Zn)</name>
    <dbReference type="NCBI Taxonomy" id="913774"/>
    <lineage>
        <taxon>Eukaryota</taxon>
        <taxon>Fungi</taxon>
        <taxon>Dikarya</taxon>
        <taxon>Ascomycota</taxon>
        <taxon>Pezizomycotina</taxon>
        <taxon>Leotiomycetes</taxon>
        <taxon>Leotiomycetes incertae sedis</taxon>
        <taxon>Myxotrichaceae</taxon>
        <taxon>Oidiodendron</taxon>
    </lineage>
</organism>
<dbReference type="OrthoDB" id="1045822at2759"/>
<reference evidence="2 3" key="1">
    <citation type="submission" date="2014-04" db="EMBL/GenBank/DDBJ databases">
        <authorList>
            <consortium name="DOE Joint Genome Institute"/>
            <person name="Kuo A."/>
            <person name="Martino E."/>
            <person name="Perotto S."/>
            <person name="Kohler A."/>
            <person name="Nagy L.G."/>
            <person name="Floudas D."/>
            <person name="Copeland A."/>
            <person name="Barry K.W."/>
            <person name="Cichocki N."/>
            <person name="Veneault-Fourrey C."/>
            <person name="LaButti K."/>
            <person name="Lindquist E.A."/>
            <person name="Lipzen A."/>
            <person name="Lundell T."/>
            <person name="Morin E."/>
            <person name="Murat C."/>
            <person name="Sun H."/>
            <person name="Tunlid A."/>
            <person name="Henrissat B."/>
            <person name="Grigoriev I.V."/>
            <person name="Hibbett D.S."/>
            <person name="Martin F."/>
            <person name="Nordberg H.P."/>
            <person name="Cantor M.N."/>
            <person name="Hua S.X."/>
        </authorList>
    </citation>
    <scope>NUCLEOTIDE SEQUENCE [LARGE SCALE GENOMIC DNA]</scope>
    <source>
        <strain evidence="2 3">Zn</strain>
    </source>
</reference>
<sequence length="179" mass="20120">MSEIQEQAPIETKQAITEAPASQAQPVAQPQQRPDGFLAQHRVETGSNEWKDGLLDCFSNAPDNLCLKGFCCPCFVYGKTQARLRDPEMKDYERFNTDCLMFVGANYCGLSWLFPFFRRTDIRTMYDIRGNVLGDCGSAFCCLPCTLIQNEKEVIHRQTLPTTDKAGYQAVADMNAGQQ</sequence>
<dbReference type="HOGENOM" id="CLU_083147_2_3_1"/>
<gene>
    <name evidence="2" type="ORF">OIDMADRAFT_20586</name>
</gene>
<reference evidence="3" key="2">
    <citation type="submission" date="2015-01" db="EMBL/GenBank/DDBJ databases">
        <title>Evolutionary Origins and Diversification of the Mycorrhizal Mutualists.</title>
        <authorList>
            <consortium name="DOE Joint Genome Institute"/>
            <consortium name="Mycorrhizal Genomics Consortium"/>
            <person name="Kohler A."/>
            <person name="Kuo A."/>
            <person name="Nagy L.G."/>
            <person name="Floudas D."/>
            <person name="Copeland A."/>
            <person name="Barry K.W."/>
            <person name="Cichocki N."/>
            <person name="Veneault-Fourrey C."/>
            <person name="LaButti K."/>
            <person name="Lindquist E.A."/>
            <person name="Lipzen A."/>
            <person name="Lundell T."/>
            <person name="Morin E."/>
            <person name="Murat C."/>
            <person name="Riley R."/>
            <person name="Ohm R."/>
            <person name="Sun H."/>
            <person name="Tunlid A."/>
            <person name="Henrissat B."/>
            <person name="Grigoriev I.V."/>
            <person name="Hibbett D.S."/>
            <person name="Martin F."/>
        </authorList>
    </citation>
    <scope>NUCLEOTIDE SEQUENCE [LARGE SCALE GENOMIC DNA]</scope>
    <source>
        <strain evidence="3">Zn</strain>
    </source>
</reference>
<dbReference type="PANTHER" id="PTHR15907">
    <property type="entry name" value="DUF614 FAMILY PROTEIN-RELATED"/>
    <property type="match status" value="1"/>
</dbReference>
<evidence type="ECO:0000313" key="3">
    <source>
        <dbReference type="Proteomes" id="UP000054321"/>
    </source>
</evidence>
<evidence type="ECO:0000313" key="2">
    <source>
        <dbReference type="EMBL" id="KIM97487.1"/>
    </source>
</evidence>
<protein>
    <submittedName>
        <fullName evidence="2">Uncharacterized protein</fullName>
    </submittedName>
</protein>
<proteinExistence type="predicted"/>
<keyword evidence="3" id="KW-1185">Reference proteome</keyword>
<accession>A0A0C3D6F1</accession>
<dbReference type="STRING" id="913774.A0A0C3D6F1"/>
<dbReference type="NCBIfam" id="TIGR01571">
    <property type="entry name" value="A_thal_Cys_rich"/>
    <property type="match status" value="1"/>
</dbReference>